<feature type="transmembrane region" description="Helical" evidence="6">
    <location>
        <begin position="527"/>
        <end position="547"/>
    </location>
</feature>
<feature type="transmembrane region" description="Helical" evidence="6">
    <location>
        <begin position="276"/>
        <end position="301"/>
    </location>
</feature>
<dbReference type="Pfam" id="PF02683">
    <property type="entry name" value="DsbD_TM"/>
    <property type="match status" value="1"/>
</dbReference>
<dbReference type="CDD" id="cd02953">
    <property type="entry name" value="DsbDgamma"/>
    <property type="match status" value="1"/>
</dbReference>
<accession>A0A0B1RD66</accession>
<feature type="transmembrane region" description="Helical" evidence="6">
    <location>
        <begin position="322"/>
        <end position="341"/>
    </location>
</feature>
<dbReference type="GO" id="GO:0017004">
    <property type="term" value="P:cytochrome complex assembly"/>
    <property type="evidence" value="ECO:0007669"/>
    <property type="project" value="UniProtKB-KW"/>
</dbReference>
<dbReference type="PANTHER" id="PTHR32234:SF3">
    <property type="entry name" value="SUPPRESSION OF COPPER SENSITIVITY PROTEIN"/>
    <property type="match status" value="1"/>
</dbReference>
<evidence type="ECO:0000259" key="9">
    <source>
        <dbReference type="Pfam" id="PF11412"/>
    </source>
</evidence>
<feature type="domain" description="Cytochrome C biogenesis protein transmembrane" evidence="8">
    <location>
        <begin position="279"/>
        <end position="492"/>
    </location>
</feature>
<evidence type="ECO:0000256" key="3">
    <source>
        <dbReference type="ARBA" id="ARBA00022748"/>
    </source>
</evidence>
<dbReference type="InterPro" id="IPR003834">
    <property type="entry name" value="Cyt_c_assmbl_TM_dom"/>
</dbReference>
<dbReference type="Proteomes" id="UP000030853">
    <property type="component" value="Unassembled WGS sequence"/>
</dbReference>
<feature type="transmembrane region" description="Helical" evidence="6">
    <location>
        <begin position="361"/>
        <end position="382"/>
    </location>
</feature>
<evidence type="ECO:0000256" key="5">
    <source>
        <dbReference type="ARBA" id="ARBA00023136"/>
    </source>
</evidence>
<evidence type="ECO:0000256" key="2">
    <source>
        <dbReference type="ARBA" id="ARBA00022692"/>
    </source>
</evidence>
<proteinExistence type="predicted"/>
<dbReference type="GO" id="GO:0045454">
    <property type="term" value="P:cell redox homeostasis"/>
    <property type="evidence" value="ECO:0007669"/>
    <property type="project" value="TreeGrafter"/>
</dbReference>
<keyword evidence="4 6" id="KW-1133">Transmembrane helix</keyword>
<feature type="transmembrane region" description="Helical" evidence="6">
    <location>
        <begin position="501"/>
        <end position="520"/>
    </location>
</feature>
<feature type="transmembrane region" description="Helical" evidence="6">
    <location>
        <begin position="409"/>
        <end position="431"/>
    </location>
</feature>
<feature type="chain" id="PRO_5002080840" evidence="7">
    <location>
        <begin position="23"/>
        <end position="667"/>
    </location>
</feature>
<comment type="caution">
    <text evidence="10">The sequence shown here is derived from an EMBL/GenBank/DDBJ whole genome shotgun (WGS) entry which is preliminary data.</text>
</comment>
<dbReference type="GO" id="GO:0015035">
    <property type="term" value="F:protein-disulfide reductase activity"/>
    <property type="evidence" value="ECO:0007669"/>
    <property type="project" value="TreeGrafter"/>
</dbReference>
<feature type="signal peptide" evidence="7">
    <location>
        <begin position="1"/>
        <end position="22"/>
    </location>
</feature>
<dbReference type="InterPro" id="IPR036249">
    <property type="entry name" value="Thioredoxin-like_sf"/>
</dbReference>
<dbReference type="PANTHER" id="PTHR32234">
    <property type="entry name" value="THIOL:DISULFIDE INTERCHANGE PROTEIN DSBD"/>
    <property type="match status" value="1"/>
</dbReference>
<dbReference type="AlphaFoldDB" id="A0A0B1RD66"/>
<keyword evidence="3" id="KW-0201">Cytochrome c-type biogenesis</keyword>
<dbReference type="EMBL" id="JTJJ01000025">
    <property type="protein sequence ID" value="KHJ69040.1"/>
    <property type="molecule type" value="Genomic_DNA"/>
</dbReference>
<comment type="subcellular location">
    <subcellularLocation>
        <location evidence="1">Membrane</location>
        <topology evidence="1">Multi-pass membrane protein</topology>
    </subcellularLocation>
</comment>
<dbReference type="InterPro" id="IPR035671">
    <property type="entry name" value="DsbD_gamma"/>
</dbReference>
<organism evidence="10 11">
    <name type="scientific">Pantoea rodasii</name>
    <dbReference type="NCBI Taxonomy" id="1076549"/>
    <lineage>
        <taxon>Bacteria</taxon>
        <taxon>Pseudomonadati</taxon>
        <taxon>Pseudomonadota</taxon>
        <taxon>Gammaproteobacteria</taxon>
        <taxon>Enterobacterales</taxon>
        <taxon>Erwiniaceae</taxon>
        <taxon>Pantoea</taxon>
    </lineage>
</organism>
<keyword evidence="7" id="KW-0732">Signal</keyword>
<feature type="transmembrane region" description="Helical" evidence="6">
    <location>
        <begin position="473"/>
        <end position="495"/>
    </location>
</feature>
<evidence type="ECO:0000313" key="11">
    <source>
        <dbReference type="Proteomes" id="UP000030853"/>
    </source>
</evidence>
<protein>
    <submittedName>
        <fullName evidence="10">Protein-disulfide reductase</fullName>
    </submittedName>
</protein>
<evidence type="ECO:0000256" key="4">
    <source>
        <dbReference type="ARBA" id="ARBA00022989"/>
    </source>
</evidence>
<dbReference type="Gene3D" id="3.40.30.10">
    <property type="entry name" value="Glutaredoxin"/>
    <property type="match status" value="1"/>
</dbReference>
<dbReference type="InterPro" id="IPR028250">
    <property type="entry name" value="DsbDN"/>
</dbReference>
<dbReference type="Pfam" id="PF13899">
    <property type="entry name" value="Thioredoxin_7"/>
    <property type="match status" value="1"/>
</dbReference>
<evidence type="ECO:0000256" key="6">
    <source>
        <dbReference type="SAM" id="Phobius"/>
    </source>
</evidence>
<name>A0A0B1RD66_9GAMM</name>
<dbReference type="SUPFAM" id="SSF52833">
    <property type="entry name" value="Thioredoxin-like"/>
    <property type="match status" value="1"/>
</dbReference>
<dbReference type="GO" id="GO:0016020">
    <property type="term" value="C:membrane"/>
    <property type="evidence" value="ECO:0007669"/>
    <property type="project" value="UniProtKB-SubCell"/>
</dbReference>
<evidence type="ECO:0000256" key="7">
    <source>
        <dbReference type="SAM" id="SignalP"/>
    </source>
</evidence>
<reference evidence="10 11" key="1">
    <citation type="submission" date="2014-11" db="EMBL/GenBank/DDBJ databases">
        <title>Genome sequencing of Pantoea rodasii ND03.</title>
        <authorList>
            <person name="Muhamad Yunos N.Y."/>
            <person name="Chan K.-G."/>
        </authorList>
    </citation>
    <scope>NUCLEOTIDE SEQUENCE [LARGE SCALE GENOMIC DNA]</scope>
    <source>
        <strain evidence="10 11">ND03</strain>
    </source>
</reference>
<keyword evidence="5 6" id="KW-0472">Membrane</keyword>
<evidence type="ECO:0000256" key="1">
    <source>
        <dbReference type="ARBA" id="ARBA00004141"/>
    </source>
</evidence>
<gene>
    <name evidence="10" type="ORF">QU24_05805</name>
</gene>
<dbReference type="Pfam" id="PF11412">
    <property type="entry name" value="DsbD_N"/>
    <property type="match status" value="1"/>
</dbReference>
<evidence type="ECO:0000259" key="8">
    <source>
        <dbReference type="Pfam" id="PF02683"/>
    </source>
</evidence>
<keyword evidence="2 6" id="KW-0812">Transmembrane</keyword>
<feature type="transmembrane region" description="Helical" evidence="6">
    <location>
        <begin position="437"/>
        <end position="461"/>
    </location>
</feature>
<evidence type="ECO:0000313" key="10">
    <source>
        <dbReference type="EMBL" id="KHJ69040.1"/>
    </source>
</evidence>
<sequence length="667" mass="72850">MMKIFIRSLILLLMCCASLVQAADTGWLRNAQNSHAEVRLRSADLGDKQQILLDIRLQPGWKTYWRTPGEGGVAPEIRWQMPDVNAQWHWPTPSRFDVSGLTTQGYKGDITLPIEVSNVSGEQLAGTLTLSTCSDVCILTDFPFSLDLTQLADGDFARDYAQAMGQIPAESGLTDQLDASYMNGELQIRAQRHEGWTQPALFFDYPQGSMLAAPKISVQGDTLIARVAVTDEWGETAPDLRGKTLSLVLADGGIAQQSALTIGSQPLATETGLQTLLSVLLLALLGGLILNLMPCVLPVLAIKLSSLVQQQGQTRRQTRQQFLASSAGILFSFLLLAALMTGLRLSGQALGWGIQFQSSGFLLAMVLVMFLFTASLFDLLHFRLPSNLNTRLATQGDEGLLGHFGQGAFATLLATPCSAPFLGTAVAYALTAPLPQLWLLFAALGVGMSLPWLLVAALPGLARCLPRPGRWMVHLRTLLGLFMLLATFWLVTLLIPHWGETFALVLGGVLLFALCAWLVRRRALQQAGVVFITLTLAGAIFLMTRIAPEEETLYWQPLTEAAINQALEQDKRVFVDVTADWCITCKVNKSRVLNQPDVRAALKADDVVLLRGDWTQPDPAIGEFLRRRDRVAIPFNQIYGPALPNGQILSPLLSREAVISTLSEAKK</sequence>
<feature type="domain" description="Thiol:disulfide interchange protein DsbD N-terminal" evidence="9">
    <location>
        <begin position="43"/>
        <end position="141"/>
    </location>
</feature>